<name>A0AAE1D8R3_9GAST</name>
<dbReference type="Proteomes" id="UP001283361">
    <property type="component" value="Unassembled WGS sequence"/>
</dbReference>
<gene>
    <name evidence="1" type="ORF">RRG08_065711</name>
</gene>
<protein>
    <submittedName>
        <fullName evidence="1">Uncharacterized protein</fullName>
    </submittedName>
</protein>
<evidence type="ECO:0000313" key="1">
    <source>
        <dbReference type="EMBL" id="KAK3761432.1"/>
    </source>
</evidence>
<reference evidence="1" key="1">
    <citation type="journal article" date="2023" name="G3 (Bethesda)">
        <title>A reference genome for the long-term kleptoplast-retaining sea slug Elysia crispata morphotype clarki.</title>
        <authorList>
            <person name="Eastman K.E."/>
            <person name="Pendleton A.L."/>
            <person name="Shaikh M.A."/>
            <person name="Suttiyut T."/>
            <person name="Ogas R."/>
            <person name="Tomko P."/>
            <person name="Gavelis G."/>
            <person name="Widhalm J.R."/>
            <person name="Wisecaver J.H."/>
        </authorList>
    </citation>
    <scope>NUCLEOTIDE SEQUENCE</scope>
    <source>
        <strain evidence="1">ECLA1</strain>
    </source>
</reference>
<organism evidence="1 2">
    <name type="scientific">Elysia crispata</name>
    <name type="common">lettuce slug</name>
    <dbReference type="NCBI Taxonomy" id="231223"/>
    <lineage>
        <taxon>Eukaryota</taxon>
        <taxon>Metazoa</taxon>
        <taxon>Spiralia</taxon>
        <taxon>Lophotrochozoa</taxon>
        <taxon>Mollusca</taxon>
        <taxon>Gastropoda</taxon>
        <taxon>Heterobranchia</taxon>
        <taxon>Euthyneura</taxon>
        <taxon>Panpulmonata</taxon>
        <taxon>Sacoglossa</taxon>
        <taxon>Placobranchoidea</taxon>
        <taxon>Plakobranchidae</taxon>
        <taxon>Elysia</taxon>
    </lineage>
</organism>
<comment type="caution">
    <text evidence="1">The sequence shown here is derived from an EMBL/GenBank/DDBJ whole genome shotgun (WGS) entry which is preliminary data.</text>
</comment>
<dbReference type="AlphaFoldDB" id="A0AAE1D8R3"/>
<evidence type="ECO:0000313" key="2">
    <source>
        <dbReference type="Proteomes" id="UP001283361"/>
    </source>
</evidence>
<keyword evidence="2" id="KW-1185">Reference proteome</keyword>
<proteinExistence type="predicted"/>
<dbReference type="EMBL" id="JAWDGP010004897">
    <property type="protein sequence ID" value="KAK3761432.1"/>
    <property type="molecule type" value="Genomic_DNA"/>
</dbReference>
<sequence>MFLCEFWNLMDHRWGQITRTNKNLFHRICREAVYPPQVWLSTADLSTRLAIRDYRRSGNNCWSQVERQRGLLSDGHWPETGWWPLCGNWSGVDTLLDTKSGLSFTLMVSQSGNISSEARCAYRVFTGLYEGGVLSSQSL</sequence>
<accession>A0AAE1D8R3</accession>